<accession>A0AAW8JBE4</accession>
<feature type="transmembrane region" description="Helical" evidence="1">
    <location>
        <begin position="57"/>
        <end position="74"/>
    </location>
</feature>
<keyword evidence="1" id="KW-0812">Transmembrane</keyword>
<name>A0AAW8JBE4_9GAMM</name>
<feature type="transmembrane region" description="Helical" evidence="1">
    <location>
        <begin position="35"/>
        <end position="51"/>
    </location>
</feature>
<dbReference type="RefSeq" id="WP_308981969.1">
    <property type="nucleotide sequence ID" value="NZ_JAVIDL010000036.1"/>
</dbReference>
<dbReference type="GO" id="GO:0006629">
    <property type="term" value="P:lipid metabolic process"/>
    <property type="evidence" value="ECO:0007669"/>
    <property type="project" value="InterPro"/>
</dbReference>
<gene>
    <name evidence="3" type="ORF">RFH47_14140</name>
</gene>
<protein>
    <submittedName>
        <fullName evidence="3">Fatty acid desaturase</fullName>
        <ecNumber evidence="3">1.14.19.-</ecNumber>
    </submittedName>
</protein>
<dbReference type="InterPro" id="IPR005804">
    <property type="entry name" value="FA_desaturase_dom"/>
</dbReference>
<dbReference type="Proteomes" id="UP001243844">
    <property type="component" value="Unassembled WGS sequence"/>
</dbReference>
<feature type="domain" description="Fatty acid desaturase" evidence="2">
    <location>
        <begin position="61"/>
        <end position="284"/>
    </location>
</feature>
<comment type="caution">
    <text evidence="3">The sequence shown here is derived from an EMBL/GenBank/DDBJ whole genome shotgun (WGS) entry which is preliminary data.</text>
</comment>
<keyword evidence="1" id="KW-0472">Membrane</keyword>
<keyword evidence="3" id="KW-0560">Oxidoreductase</keyword>
<evidence type="ECO:0000313" key="3">
    <source>
        <dbReference type="EMBL" id="MDQ8936862.1"/>
    </source>
</evidence>
<dbReference type="Pfam" id="PF00487">
    <property type="entry name" value="FA_desaturase"/>
    <property type="match status" value="1"/>
</dbReference>
<sequence>MNNTTELKELAIQLHSDRAYEKEISQFNASTRNKILMIHVIFLLTLFFYTLYPRHVYFTPLFILINGFFSLPYLRVFMHADLHWRVVRNKKLKFYIRWIIFGFYQIPFILYRYAHKAYHREYIYEIDKINLLPIKQSKYLNPTTIESKKNIIGILNFSFILIFYNQMKYFIRESSKKDKIKAMTQFVVIIFMDALVYSISKDFFLYIFIPSIMIAWTISLIVIYMKHNIQRDQANIHLAVNSYSRLSNRFGDNDGLYIVHSLFPFLHPYHTPEIDQEIRSNLNDKQKLKMHYVIVFFKNLFTLD</sequence>
<keyword evidence="1" id="KW-1133">Transmembrane helix</keyword>
<feature type="transmembrane region" description="Helical" evidence="1">
    <location>
        <begin position="205"/>
        <end position="225"/>
    </location>
</feature>
<evidence type="ECO:0000256" key="1">
    <source>
        <dbReference type="SAM" id="Phobius"/>
    </source>
</evidence>
<proteinExistence type="predicted"/>
<dbReference type="EC" id="1.14.19.-" evidence="3"/>
<dbReference type="EMBL" id="JAVIDL010000036">
    <property type="protein sequence ID" value="MDQ8936862.1"/>
    <property type="molecule type" value="Genomic_DNA"/>
</dbReference>
<dbReference type="AlphaFoldDB" id="A0AAW8JBE4"/>
<dbReference type="GO" id="GO:0016491">
    <property type="term" value="F:oxidoreductase activity"/>
    <property type="evidence" value="ECO:0007669"/>
    <property type="project" value="UniProtKB-KW"/>
</dbReference>
<feature type="transmembrane region" description="Helical" evidence="1">
    <location>
        <begin position="182"/>
        <end position="199"/>
    </location>
</feature>
<feature type="transmembrane region" description="Helical" evidence="1">
    <location>
        <begin position="95"/>
        <end position="114"/>
    </location>
</feature>
<organism evidence="3 4">
    <name type="scientific">Acinetobacter rudis</name>
    <dbReference type="NCBI Taxonomy" id="632955"/>
    <lineage>
        <taxon>Bacteria</taxon>
        <taxon>Pseudomonadati</taxon>
        <taxon>Pseudomonadota</taxon>
        <taxon>Gammaproteobacteria</taxon>
        <taxon>Moraxellales</taxon>
        <taxon>Moraxellaceae</taxon>
        <taxon>Acinetobacter</taxon>
    </lineage>
</organism>
<evidence type="ECO:0000313" key="4">
    <source>
        <dbReference type="Proteomes" id="UP001243844"/>
    </source>
</evidence>
<feature type="transmembrane region" description="Helical" evidence="1">
    <location>
        <begin position="151"/>
        <end position="170"/>
    </location>
</feature>
<reference evidence="3" key="1">
    <citation type="submission" date="2023-08" db="EMBL/GenBank/DDBJ databases">
        <title>Emergence of clinically-relevant ST2 carbapenem-resistant Acinetobacter baumannii strains in hospital sewages in Zhejiang, East of China.</title>
        <authorList>
            <person name="Kaichao C."/>
            <person name="Zhang R."/>
        </authorList>
    </citation>
    <scope>NUCLEOTIDE SEQUENCE</scope>
    <source>
        <strain evidence="3">M-RB-37</strain>
    </source>
</reference>
<evidence type="ECO:0000259" key="2">
    <source>
        <dbReference type="Pfam" id="PF00487"/>
    </source>
</evidence>